<keyword evidence="3" id="KW-1185">Reference proteome</keyword>
<name>A0ABU6YGM4_9FABA</name>
<evidence type="ECO:0000313" key="2">
    <source>
        <dbReference type="EMBL" id="MED6209562.1"/>
    </source>
</evidence>
<proteinExistence type="predicted"/>
<gene>
    <name evidence="2" type="ORF">PIB30_055889</name>
</gene>
<evidence type="ECO:0000256" key="1">
    <source>
        <dbReference type="SAM" id="MobiDB-lite"/>
    </source>
</evidence>
<sequence length="188" mass="20881">MGSREELHGCKGSPPLKRSLPHKSKPRFFDRKSHGSCRLLPSDHRQQEFGASYSESVFKFHMRAPQDKCCCLATGINRGGVDTLKVIQASNLKTSITTQEAKNSGSLRSCSSWQPPGIASFDLSLRQALHSTKLLYESLASRTCNISSQVNMILQDKELKRMALIGGFNLATERVYHISDLLQELGTI</sequence>
<accession>A0ABU6YGM4</accession>
<comment type="caution">
    <text evidence="2">The sequence shown here is derived from an EMBL/GenBank/DDBJ whole genome shotgun (WGS) entry which is preliminary data.</text>
</comment>
<reference evidence="2 3" key="1">
    <citation type="journal article" date="2023" name="Plants (Basel)">
        <title>Bridging the Gap: Combining Genomics and Transcriptomics Approaches to Understand Stylosanthes scabra, an Orphan Legume from the Brazilian Caatinga.</title>
        <authorList>
            <person name="Ferreira-Neto J.R.C."/>
            <person name="da Silva M.D."/>
            <person name="Binneck E."/>
            <person name="de Melo N.F."/>
            <person name="da Silva R.H."/>
            <person name="de Melo A.L.T.M."/>
            <person name="Pandolfi V."/>
            <person name="Bustamante F.O."/>
            <person name="Brasileiro-Vidal A.C."/>
            <person name="Benko-Iseppon A.M."/>
        </authorList>
    </citation>
    <scope>NUCLEOTIDE SEQUENCE [LARGE SCALE GENOMIC DNA]</scope>
    <source>
        <tissue evidence="2">Leaves</tissue>
    </source>
</reference>
<protein>
    <submittedName>
        <fullName evidence="2">Uncharacterized protein</fullName>
    </submittedName>
</protein>
<organism evidence="2 3">
    <name type="scientific">Stylosanthes scabra</name>
    <dbReference type="NCBI Taxonomy" id="79078"/>
    <lineage>
        <taxon>Eukaryota</taxon>
        <taxon>Viridiplantae</taxon>
        <taxon>Streptophyta</taxon>
        <taxon>Embryophyta</taxon>
        <taxon>Tracheophyta</taxon>
        <taxon>Spermatophyta</taxon>
        <taxon>Magnoliopsida</taxon>
        <taxon>eudicotyledons</taxon>
        <taxon>Gunneridae</taxon>
        <taxon>Pentapetalae</taxon>
        <taxon>rosids</taxon>
        <taxon>fabids</taxon>
        <taxon>Fabales</taxon>
        <taxon>Fabaceae</taxon>
        <taxon>Papilionoideae</taxon>
        <taxon>50 kb inversion clade</taxon>
        <taxon>dalbergioids sensu lato</taxon>
        <taxon>Dalbergieae</taxon>
        <taxon>Pterocarpus clade</taxon>
        <taxon>Stylosanthes</taxon>
    </lineage>
</organism>
<dbReference type="EMBL" id="JASCZI010242096">
    <property type="protein sequence ID" value="MED6209562.1"/>
    <property type="molecule type" value="Genomic_DNA"/>
</dbReference>
<feature type="region of interest" description="Disordered" evidence="1">
    <location>
        <begin position="1"/>
        <end position="33"/>
    </location>
</feature>
<evidence type="ECO:0000313" key="3">
    <source>
        <dbReference type="Proteomes" id="UP001341840"/>
    </source>
</evidence>
<dbReference type="Proteomes" id="UP001341840">
    <property type="component" value="Unassembled WGS sequence"/>
</dbReference>